<dbReference type="Gene3D" id="3.40.50.410">
    <property type="entry name" value="von Willebrand factor, type A domain"/>
    <property type="match status" value="1"/>
</dbReference>
<dbReference type="InterPro" id="IPR036465">
    <property type="entry name" value="vWFA_dom_sf"/>
</dbReference>
<organism evidence="2">
    <name type="scientific">Dichomitus squalens</name>
    <dbReference type="NCBI Taxonomy" id="114155"/>
    <lineage>
        <taxon>Eukaryota</taxon>
        <taxon>Fungi</taxon>
        <taxon>Dikarya</taxon>
        <taxon>Basidiomycota</taxon>
        <taxon>Agaricomycotina</taxon>
        <taxon>Agaricomycetes</taxon>
        <taxon>Polyporales</taxon>
        <taxon>Polyporaceae</taxon>
        <taxon>Dichomitus</taxon>
    </lineage>
</organism>
<feature type="domain" description="VWFA" evidence="1">
    <location>
        <begin position="39"/>
        <end position="125"/>
    </location>
</feature>
<dbReference type="EMBL" id="ML143393">
    <property type="protein sequence ID" value="TBU32928.1"/>
    <property type="molecule type" value="Genomic_DNA"/>
</dbReference>
<name>A0A4Q9MZN7_9APHY</name>
<dbReference type="AlphaFoldDB" id="A0A4Q9MZN7"/>
<dbReference type="OrthoDB" id="2343366at2759"/>
<evidence type="ECO:0000259" key="1">
    <source>
        <dbReference type="Pfam" id="PF13519"/>
    </source>
</evidence>
<proteinExistence type="predicted"/>
<gene>
    <name evidence="2" type="ORF">BD311DRAFT_653546</name>
</gene>
<protein>
    <recommendedName>
        <fullName evidence="1">VWFA domain-containing protein</fullName>
    </recommendedName>
</protein>
<dbReference type="InterPro" id="IPR002035">
    <property type="entry name" value="VWF_A"/>
</dbReference>
<dbReference type="Pfam" id="PF13519">
    <property type="entry name" value="VWA_2"/>
    <property type="match status" value="1"/>
</dbReference>
<dbReference type="Proteomes" id="UP000292957">
    <property type="component" value="Unassembled WGS sequence"/>
</dbReference>
<dbReference type="SUPFAM" id="SSF53300">
    <property type="entry name" value="vWA-like"/>
    <property type="match status" value="1"/>
</dbReference>
<accession>A0A4Q9MZN7</accession>
<sequence length="240" mass="26377">MSAGDRRPLDNTPTTQLIRRSHNNRLGAAYSSLRGFWEARHRAVAVNGGNARRDAYSVILFDHSVTTVVTHDFNSSPTELLNAVLRYRTDGGTNFTLAIETARACMERHWSTERVPVVIFLSDGECGIADETMQDLCRRSIALGKPLSFHAVSFGPNSGIMQRMAQIARDVESGAPQDPLNPHAGVPSSYNQALDTVRLAETFLGIAESLTKPRVLCSVDERSTQQRTVCISTAIWPHVA</sequence>
<reference evidence="2" key="1">
    <citation type="submission" date="2019-01" db="EMBL/GenBank/DDBJ databases">
        <title>Draft genome sequences of three monokaryotic isolates of the white-rot basidiomycete fungus Dichomitus squalens.</title>
        <authorList>
            <consortium name="DOE Joint Genome Institute"/>
            <person name="Lopez S.C."/>
            <person name="Andreopoulos B."/>
            <person name="Pangilinan J."/>
            <person name="Lipzen A."/>
            <person name="Riley R."/>
            <person name="Ahrendt S."/>
            <person name="Ng V."/>
            <person name="Barry K."/>
            <person name="Daum C."/>
            <person name="Grigoriev I.V."/>
            <person name="Hilden K.S."/>
            <person name="Makela M.R."/>
            <person name="de Vries R.P."/>
        </authorList>
    </citation>
    <scope>NUCLEOTIDE SEQUENCE [LARGE SCALE GENOMIC DNA]</scope>
    <source>
        <strain evidence="2">OM18370.1</strain>
    </source>
</reference>
<evidence type="ECO:0000313" key="2">
    <source>
        <dbReference type="EMBL" id="TBU32928.1"/>
    </source>
</evidence>
<dbReference type="CDD" id="cd00198">
    <property type="entry name" value="vWFA"/>
    <property type="match status" value="1"/>
</dbReference>